<comment type="caution">
    <text evidence="1">The sequence shown here is derived from an EMBL/GenBank/DDBJ whole genome shotgun (WGS) entry which is preliminary data.</text>
</comment>
<organism evidence="1 2">
    <name type="scientific">Parabacteroides hominis</name>
    <dbReference type="NCBI Taxonomy" id="2763057"/>
    <lineage>
        <taxon>Bacteria</taxon>
        <taxon>Pseudomonadati</taxon>
        <taxon>Bacteroidota</taxon>
        <taxon>Bacteroidia</taxon>
        <taxon>Bacteroidales</taxon>
        <taxon>Tannerellaceae</taxon>
        <taxon>Parabacteroides</taxon>
    </lineage>
</organism>
<name>A0ABR7DU32_9BACT</name>
<evidence type="ECO:0000313" key="1">
    <source>
        <dbReference type="EMBL" id="MBC5634407.1"/>
    </source>
</evidence>
<gene>
    <name evidence="1" type="ORF">H8S65_16815</name>
</gene>
<dbReference type="Proteomes" id="UP000651475">
    <property type="component" value="Unassembled WGS sequence"/>
</dbReference>
<dbReference type="RefSeq" id="WP_186931018.1">
    <property type="nucleotide sequence ID" value="NZ_JACOOJ010000037.1"/>
</dbReference>
<sequence length="163" mass="18643">METNQSNFPAVGGMECVTIPAFNISDEEMKAYYLKEAYLTDRHACTPNRTEFELLNILLKKQKKILQFLSKLTQFPWSETMIDLQAACLPLMVADSVSGENRLVTGKMVVQTMQGVSNILVNKDVLASLVMTYNRHYQNVRYLLRQFSEYDEKKDLSRSGSTI</sequence>
<keyword evidence="2" id="KW-1185">Reference proteome</keyword>
<protein>
    <submittedName>
        <fullName evidence="1">Uncharacterized protein</fullName>
    </submittedName>
</protein>
<accession>A0ABR7DU32</accession>
<dbReference type="EMBL" id="JACOOJ010000037">
    <property type="protein sequence ID" value="MBC5634407.1"/>
    <property type="molecule type" value="Genomic_DNA"/>
</dbReference>
<evidence type="ECO:0000313" key="2">
    <source>
        <dbReference type="Proteomes" id="UP000651475"/>
    </source>
</evidence>
<proteinExistence type="predicted"/>
<reference evidence="1 2" key="1">
    <citation type="submission" date="2020-08" db="EMBL/GenBank/DDBJ databases">
        <title>Genome public.</title>
        <authorList>
            <person name="Liu C."/>
            <person name="Sun Q."/>
        </authorList>
    </citation>
    <scope>NUCLEOTIDE SEQUENCE [LARGE SCALE GENOMIC DNA]</scope>
    <source>
        <strain evidence="1 2">NSJ-79</strain>
    </source>
</reference>